<feature type="domain" description="Collagen type XV/XVIII trimerization" evidence="2">
    <location>
        <begin position="119"/>
        <end position="161"/>
    </location>
</feature>
<feature type="compositionally biased region" description="Pro residues" evidence="1">
    <location>
        <begin position="46"/>
        <end position="57"/>
    </location>
</feature>
<sequence>MGEQGPPGPAGSLDDLRTGGKLIPIAGPPGPPGQPGPRGPAGESIPGPPGLPGPPGAPGGSGLRNPFWTGNDHAGRRGVQVFPGPPGPPGPPGSPGPPGKPAFDSAPEELRRPTVVPGAVTFKNMDTLLRMSDISPLGTLAFVLEEESLLVRVSEGWQYVAVSVRRVFIHLLLSTPL</sequence>
<dbReference type="Gene3D" id="3.40.1620.70">
    <property type="match status" value="1"/>
</dbReference>
<evidence type="ECO:0000259" key="2">
    <source>
        <dbReference type="Pfam" id="PF20010"/>
    </source>
</evidence>
<name>A0A4Y2MY67_ARAVE</name>
<proteinExistence type="predicted"/>
<feature type="region of interest" description="Disordered" evidence="1">
    <location>
        <begin position="1"/>
        <end position="111"/>
    </location>
</feature>
<dbReference type="PANTHER" id="PTHR24637:SF421">
    <property type="entry name" value="CUTICLE COLLAGEN DPY-2"/>
    <property type="match status" value="1"/>
</dbReference>
<dbReference type="InterPro" id="IPR045463">
    <property type="entry name" value="XV/XVIII_trimerization_dom"/>
</dbReference>
<keyword evidence="4" id="KW-1185">Reference proteome</keyword>
<dbReference type="AlphaFoldDB" id="A0A4Y2MY67"/>
<gene>
    <name evidence="3" type="ORF">AVEN_13186_1</name>
</gene>
<comment type="caution">
    <text evidence="3">The sequence shown here is derived from an EMBL/GenBank/DDBJ whole genome shotgun (WGS) entry which is preliminary data.</text>
</comment>
<dbReference type="PANTHER" id="PTHR24637">
    <property type="entry name" value="COLLAGEN"/>
    <property type="match status" value="1"/>
</dbReference>
<dbReference type="OrthoDB" id="5983381at2759"/>
<dbReference type="Proteomes" id="UP000499080">
    <property type="component" value="Unassembled WGS sequence"/>
</dbReference>
<evidence type="ECO:0000256" key="1">
    <source>
        <dbReference type="SAM" id="MobiDB-lite"/>
    </source>
</evidence>
<organism evidence="3 4">
    <name type="scientific">Araneus ventricosus</name>
    <name type="common">Orbweaver spider</name>
    <name type="synonym">Epeira ventricosa</name>
    <dbReference type="NCBI Taxonomy" id="182803"/>
    <lineage>
        <taxon>Eukaryota</taxon>
        <taxon>Metazoa</taxon>
        <taxon>Ecdysozoa</taxon>
        <taxon>Arthropoda</taxon>
        <taxon>Chelicerata</taxon>
        <taxon>Arachnida</taxon>
        <taxon>Araneae</taxon>
        <taxon>Araneomorphae</taxon>
        <taxon>Entelegynae</taxon>
        <taxon>Araneoidea</taxon>
        <taxon>Araneidae</taxon>
        <taxon>Araneus</taxon>
    </lineage>
</organism>
<feature type="compositionally biased region" description="Pro residues" evidence="1">
    <location>
        <begin position="26"/>
        <end position="38"/>
    </location>
</feature>
<protein>
    <recommendedName>
        <fullName evidence="2">Collagen type XV/XVIII trimerization domain-containing protein</fullName>
    </recommendedName>
</protein>
<accession>A0A4Y2MY67</accession>
<feature type="compositionally biased region" description="Pro residues" evidence="1">
    <location>
        <begin position="83"/>
        <end position="100"/>
    </location>
</feature>
<evidence type="ECO:0000313" key="4">
    <source>
        <dbReference type="Proteomes" id="UP000499080"/>
    </source>
</evidence>
<evidence type="ECO:0000313" key="3">
    <source>
        <dbReference type="EMBL" id="GBN31653.1"/>
    </source>
</evidence>
<dbReference type="Pfam" id="PF20010">
    <property type="entry name" value="Collagen_trimer"/>
    <property type="match status" value="1"/>
</dbReference>
<reference evidence="3 4" key="1">
    <citation type="journal article" date="2019" name="Sci. Rep.">
        <title>Orb-weaving spider Araneus ventricosus genome elucidates the spidroin gene catalogue.</title>
        <authorList>
            <person name="Kono N."/>
            <person name="Nakamura H."/>
            <person name="Ohtoshi R."/>
            <person name="Moran D.A.P."/>
            <person name="Shinohara A."/>
            <person name="Yoshida Y."/>
            <person name="Fujiwara M."/>
            <person name="Mori M."/>
            <person name="Tomita M."/>
            <person name="Arakawa K."/>
        </authorList>
    </citation>
    <scope>NUCLEOTIDE SEQUENCE [LARGE SCALE GENOMIC DNA]</scope>
</reference>
<dbReference type="EMBL" id="BGPR01008115">
    <property type="protein sequence ID" value="GBN31653.1"/>
    <property type="molecule type" value="Genomic_DNA"/>
</dbReference>